<dbReference type="PROSITE" id="PS50206">
    <property type="entry name" value="RHODANESE_3"/>
    <property type="match status" value="2"/>
</dbReference>
<keyword evidence="1 3" id="KW-0808">Transferase</keyword>
<dbReference type="InterPro" id="IPR001307">
    <property type="entry name" value="Thiosulphate_STrfase_CS"/>
</dbReference>
<protein>
    <recommendedName>
        <fullName evidence="3">Sulfurtransferase</fullName>
    </recommendedName>
</protein>
<evidence type="ECO:0000313" key="8">
    <source>
        <dbReference type="Proteomes" id="UP000509684"/>
    </source>
</evidence>
<evidence type="ECO:0000313" key="7">
    <source>
        <dbReference type="Proteomes" id="UP000021315"/>
    </source>
</evidence>
<name>A0A080M878_9PROT</name>
<dbReference type="SMART" id="SM00450">
    <property type="entry name" value="RHOD"/>
    <property type="match status" value="2"/>
</dbReference>
<dbReference type="SUPFAM" id="SSF52821">
    <property type="entry name" value="Rhodanese/Cell cycle control phosphatase"/>
    <property type="match status" value="2"/>
</dbReference>
<dbReference type="Pfam" id="PF00581">
    <property type="entry name" value="Rhodanese"/>
    <property type="match status" value="2"/>
</dbReference>
<evidence type="ECO:0000259" key="4">
    <source>
        <dbReference type="PROSITE" id="PS50206"/>
    </source>
</evidence>
<dbReference type="CDD" id="cd01449">
    <property type="entry name" value="TST_Repeat_2"/>
    <property type="match status" value="1"/>
</dbReference>
<accession>A0A7D5N9K0</accession>
<feature type="domain" description="Rhodanese" evidence="4">
    <location>
        <begin position="165"/>
        <end position="278"/>
    </location>
</feature>
<proteinExistence type="predicted"/>
<evidence type="ECO:0000313" key="6">
    <source>
        <dbReference type="EMBL" id="QLH49935.1"/>
    </source>
</evidence>
<keyword evidence="7" id="KW-1185">Reference proteome</keyword>
<evidence type="ECO:0000313" key="5">
    <source>
        <dbReference type="EMBL" id="KFB77176.1"/>
    </source>
</evidence>
<dbReference type="EMBL" id="JDST02000032">
    <property type="protein sequence ID" value="KFB77176.1"/>
    <property type="molecule type" value="Genomic_DNA"/>
</dbReference>
<dbReference type="InterPro" id="IPR036873">
    <property type="entry name" value="Rhodanese-like_dom_sf"/>
</dbReference>
<dbReference type="FunFam" id="3.40.250.10:FF:000035">
    <property type="entry name" value="Thiosulfate sulfurtransferase"/>
    <property type="match status" value="1"/>
</dbReference>
<keyword evidence="2" id="KW-0677">Repeat</keyword>
<reference evidence="6 8" key="2">
    <citation type="journal article" date="2019" name="Microbiome">
        <title>Annotated bacterial chromosomes from frame-shift-corrected long-read metagenomic data.</title>
        <authorList>
            <person name="Arumugam K."/>
            <person name="Bagci C."/>
            <person name="Bessarab I."/>
            <person name="Beier S."/>
            <person name="Buchfink B."/>
            <person name="Gorska A."/>
            <person name="Qiu G."/>
            <person name="Huson D.H."/>
            <person name="Williams R.B.H."/>
        </authorList>
    </citation>
    <scope>NUCLEOTIDE SEQUENCE [LARGE SCALE GENOMIC DNA]</scope>
    <source>
        <strain evidence="6">SSA1</strain>
    </source>
</reference>
<dbReference type="Proteomes" id="UP000509684">
    <property type="component" value="Chromosome"/>
</dbReference>
<dbReference type="PROSITE" id="PS00380">
    <property type="entry name" value="RHODANESE_1"/>
    <property type="match status" value="1"/>
</dbReference>
<dbReference type="AlphaFoldDB" id="A0A080M878"/>
<gene>
    <name evidence="5" type="ORF">AW06_001727</name>
    <name evidence="6" type="ORF">HWD57_09180</name>
</gene>
<dbReference type="GO" id="GO:0004792">
    <property type="term" value="F:thiosulfate-cyanide sulfurtransferase activity"/>
    <property type="evidence" value="ECO:0007669"/>
    <property type="project" value="InterPro"/>
</dbReference>
<evidence type="ECO:0000256" key="3">
    <source>
        <dbReference type="RuleBase" id="RU000507"/>
    </source>
</evidence>
<dbReference type="EMBL" id="CP058708">
    <property type="protein sequence ID" value="QLH49935.1"/>
    <property type="molecule type" value="Genomic_DNA"/>
</dbReference>
<dbReference type="STRING" id="1453999.AW06_001727"/>
<sequence length="284" mass="30600">MSYTTLVSSSVLADHLRDPGWRVFDCRHQLSEPAAGRRAYAHAHLPGAFFLHLDQDLSGPMNGRNGRHPLPDPRLLADKLGAAGVAMDTQVVAYDDAGGAFASRLWWLLRWLGHDRVAVLDGGIDRWRAEGRPLVTDIPNSPPVVLEVDLRDVLTSSDAVLDSLGQGGFCLIDARSPDRFRGENETLDPVGGHIPGARNRFFRDNLDADGCFRPAGELRREFLALLAGCSPAQAVMSCGSGVTACHNLLAMEVAGLPGARLYAGSWSEWCSDPARPVACQAPAV</sequence>
<reference evidence="6" key="3">
    <citation type="submission" date="2020-06" db="EMBL/GenBank/DDBJ databases">
        <authorList>
            <person name="Arumugam K."/>
            <person name="Besarab I."/>
            <person name="Haryono M."/>
            <person name="Bagci C."/>
            <person name="Beier S."/>
            <person name="Buchfink B."/>
            <person name="Gorska A."/>
            <person name="Qiu G."/>
            <person name="Huson D.H."/>
            <person name="Williams R.B."/>
        </authorList>
    </citation>
    <scope>NUCLEOTIDE SEQUENCE</scope>
    <source>
        <strain evidence="6">SSA1</strain>
    </source>
</reference>
<dbReference type="RefSeq" id="WP_034947840.1">
    <property type="nucleotide sequence ID" value="NZ_JDST02000032.1"/>
</dbReference>
<dbReference type="InterPro" id="IPR045078">
    <property type="entry name" value="TST/MPST-like"/>
</dbReference>
<dbReference type="PANTHER" id="PTHR11364:SF27">
    <property type="entry name" value="SULFURTRANSFERASE"/>
    <property type="match status" value="1"/>
</dbReference>
<evidence type="ECO:0000256" key="2">
    <source>
        <dbReference type="ARBA" id="ARBA00022737"/>
    </source>
</evidence>
<dbReference type="KEGG" id="acog:HWD57_09180"/>
<organism evidence="5 7">
    <name type="scientific">Candidatus Accumulibacter cognatus</name>
    <dbReference type="NCBI Taxonomy" id="2954383"/>
    <lineage>
        <taxon>Bacteria</taxon>
        <taxon>Pseudomonadati</taxon>
        <taxon>Pseudomonadota</taxon>
        <taxon>Betaproteobacteria</taxon>
        <taxon>Candidatus Accumulibacter</taxon>
    </lineage>
</organism>
<evidence type="ECO:0000256" key="1">
    <source>
        <dbReference type="ARBA" id="ARBA00022679"/>
    </source>
</evidence>
<accession>A0A080M878</accession>
<dbReference type="PROSITE" id="PS00683">
    <property type="entry name" value="RHODANESE_2"/>
    <property type="match status" value="1"/>
</dbReference>
<reference evidence="5 7" key="1">
    <citation type="submission" date="2014-02" db="EMBL/GenBank/DDBJ databases">
        <title>Expanding our view of genomic diversity in Candidatus Accumulibacter clades.</title>
        <authorList>
            <person name="Skennerton C.T."/>
            <person name="Barr J.J."/>
            <person name="Slater F.R."/>
            <person name="Bond P.L."/>
            <person name="Tyson G.W."/>
        </authorList>
    </citation>
    <scope>NUCLEOTIDE SEQUENCE [LARGE SCALE GENOMIC DNA]</scope>
    <source>
        <strain evidence="7">SK-02</strain>
    </source>
</reference>
<dbReference type="Gene3D" id="3.40.250.10">
    <property type="entry name" value="Rhodanese-like domain"/>
    <property type="match status" value="2"/>
</dbReference>
<dbReference type="PANTHER" id="PTHR11364">
    <property type="entry name" value="THIOSULFATE SULFERTANSFERASE"/>
    <property type="match status" value="1"/>
</dbReference>
<dbReference type="CDD" id="cd01448">
    <property type="entry name" value="TST_Repeat_1"/>
    <property type="match status" value="1"/>
</dbReference>
<dbReference type="Proteomes" id="UP000021315">
    <property type="component" value="Unassembled WGS sequence"/>
</dbReference>
<dbReference type="InterPro" id="IPR001763">
    <property type="entry name" value="Rhodanese-like_dom"/>
</dbReference>
<feature type="domain" description="Rhodanese" evidence="4">
    <location>
        <begin position="17"/>
        <end position="136"/>
    </location>
</feature>